<name>A0A6J1K9E9_CUCMA</name>
<dbReference type="RefSeq" id="XP_022998937.1">
    <property type="nucleotide sequence ID" value="XM_023143169.1"/>
</dbReference>
<feature type="compositionally biased region" description="Pro residues" evidence="1">
    <location>
        <begin position="178"/>
        <end position="196"/>
    </location>
</feature>
<feature type="signal peptide" evidence="2">
    <location>
        <begin position="1"/>
        <end position="20"/>
    </location>
</feature>
<dbReference type="Proteomes" id="UP000504608">
    <property type="component" value="Unplaced"/>
</dbReference>
<evidence type="ECO:0000256" key="2">
    <source>
        <dbReference type="SAM" id="SignalP"/>
    </source>
</evidence>
<dbReference type="PANTHER" id="PTHR47273:SF4">
    <property type="entry name" value="EXPRESSED PROTEIN"/>
    <property type="match status" value="1"/>
</dbReference>
<feature type="region of interest" description="Disordered" evidence="1">
    <location>
        <begin position="178"/>
        <end position="209"/>
    </location>
</feature>
<organism evidence="3 4">
    <name type="scientific">Cucurbita maxima</name>
    <name type="common">Pumpkin</name>
    <name type="synonym">Winter squash</name>
    <dbReference type="NCBI Taxonomy" id="3661"/>
    <lineage>
        <taxon>Eukaryota</taxon>
        <taxon>Viridiplantae</taxon>
        <taxon>Streptophyta</taxon>
        <taxon>Embryophyta</taxon>
        <taxon>Tracheophyta</taxon>
        <taxon>Spermatophyta</taxon>
        <taxon>Magnoliopsida</taxon>
        <taxon>eudicotyledons</taxon>
        <taxon>Gunneridae</taxon>
        <taxon>Pentapetalae</taxon>
        <taxon>rosids</taxon>
        <taxon>fabids</taxon>
        <taxon>Cucurbitales</taxon>
        <taxon>Cucurbitaceae</taxon>
        <taxon>Cucurbiteae</taxon>
        <taxon>Cucurbita</taxon>
    </lineage>
</organism>
<protein>
    <submittedName>
        <fullName evidence="4">Major pollen allergen Ole e 1-like isoform X1</fullName>
    </submittedName>
</protein>
<evidence type="ECO:0000313" key="4">
    <source>
        <dbReference type="RefSeq" id="XP_022998937.1"/>
    </source>
</evidence>
<dbReference type="OrthoDB" id="1935547at2759"/>
<evidence type="ECO:0000313" key="3">
    <source>
        <dbReference type="Proteomes" id="UP000504608"/>
    </source>
</evidence>
<dbReference type="PANTHER" id="PTHR47273">
    <property type="entry name" value="EXPRESSED PROTEIN"/>
    <property type="match status" value="1"/>
</dbReference>
<keyword evidence="3" id="KW-1185">Reference proteome</keyword>
<proteinExistence type="predicted"/>
<dbReference type="AlphaFoldDB" id="A0A6J1K9E9"/>
<dbReference type="GeneID" id="111493447"/>
<dbReference type="KEGG" id="cmax:111493447"/>
<feature type="chain" id="PRO_5026882368" evidence="2">
    <location>
        <begin position="21"/>
        <end position="209"/>
    </location>
</feature>
<evidence type="ECO:0000256" key="1">
    <source>
        <dbReference type="SAM" id="MobiDB-lite"/>
    </source>
</evidence>
<sequence length="209" mass="23411">MVWFLFVLVLFLNLNFSGFSEPLRKKALPPPPAVLVGSVFCDTCYQQNLSKFAHFIPGATVAVECRDEKASKTSFQHQVKTNKHGKFRVVLPFSMAKHMKKIESCNVRLIKSSEPFCSVASSATSPALKLKNSKNKNGVRIFSAGFFTFKPAFCNQKTDIFKSKQLNNPQLLFPPIVPPNPLQPEIPNPFRPPPFLQPEETSSELNQSP</sequence>
<keyword evidence="2" id="KW-0732">Signal</keyword>
<gene>
    <name evidence="4" type="primary">LOC111493447</name>
</gene>
<accession>A0A6J1K9E9</accession>
<reference evidence="4" key="1">
    <citation type="submission" date="2025-08" db="UniProtKB">
        <authorList>
            <consortium name="RefSeq"/>
        </authorList>
    </citation>
    <scope>IDENTIFICATION</scope>
    <source>
        <tissue evidence="4">Young leaves</tissue>
    </source>
</reference>
<dbReference type="Pfam" id="PF01190">
    <property type="entry name" value="Pollen_Ole_e_1"/>
    <property type="match status" value="1"/>
</dbReference>